<keyword evidence="3" id="KW-1185">Reference proteome</keyword>
<feature type="region of interest" description="Disordered" evidence="1">
    <location>
        <begin position="100"/>
        <end position="128"/>
    </location>
</feature>
<evidence type="ECO:0000256" key="1">
    <source>
        <dbReference type="SAM" id="MobiDB-lite"/>
    </source>
</evidence>
<gene>
    <name evidence="2" type="ORF">HID58_088502</name>
</gene>
<comment type="caution">
    <text evidence="2">The sequence shown here is derived from an EMBL/GenBank/DDBJ whole genome shotgun (WGS) entry which is preliminary data.</text>
</comment>
<feature type="compositionally biased region" description="Polar residues" evidence="1">
    <location>
        <begin position="119"/>
        <end position="128"/>
    </location>
</feature>
<name>A0ABQ7XWH6_BRANA</name>
<protein>
    <submittedName>
        <fullName evidence="2">Uncharacterized protein</fullName>
    </submittedName>
</protein>
<dbReference type="Proteomes" id="UP000824890">
    <property type="component" value="Unassembled WGS sequence"/>
</dbReference>
<evidence type="ECO:0000313" key="3">
    <source>
        <dbReference type="Proteomes" id="UP000824890"/>
    </source>
</evidence>
<dbReference type="EMBL" id="JAGKQM010000019">
    <property type="protein sequence ID" value="KAH0860241.1"/>
    <property type="molecule type" value="Genomic_DNA"/>
</dbReference>
<proteinExistence type="predicted"/>
<reference evidence="2 3" key="1">
    <citation type="submission" date="2021-05" db="EMBL/GenBank/DDBJ databases">
        <title>Genome Assembly of Synthetic Allotetraploid Brassica napus Reveals Homoeologous Exchanges between Subgenomes.</title>
        <authorList>
            <person name="Davis J.T."/>
        </authorList>
    </citation>
    <scope>NUCLEOTIDE SEQUENCE [LARGE SCALE GENOMIC DNA]</scope>
    <source>
        <strain evidence="3">cv. Da-Ae</strain>
        <tissue evidence="2">Seedling</tissue>
    </source>
</reference>
<organism evidence="2 3">
    <name type="scientific">Brassica napus</name>
    <name type="common">Rape</name>
    <dbReference type="NCBI Taxonomy" id="3708"/>
    <lineage>
        <taxon>Eukaryota</taxon>
        <taxon>Viridiplantae</taxon>
        <taxon>Streptophyta</taxon>
        <taxon>Embryophyta</taxon>
        <taxon>Tracheophyta</taxon>
        <taxon>Spermatophyta</taxon>
        <taxon>Magnoliopsida</taxon>
        <taxon>eudicotyledons</taxon>
        <taxon>Gunneridae</taxon>
        <taxon>Pentapetalae</taxon>
        <taxon>rosids</taxon>
        <taxon>malvids</taxon>
        <taxon>Brassicales</taxon>
        <taxon>Brassicaceae</taxon>
        <taxon>Brassiceae</taxon>
        <taxon>Brassica</taxon>
    </lineage>
</organism>
<accession>A0ABQ7XWH6</accession>
<feature type="region of interest" description="Disordered" evidence="1">
    <location>
        <begin position="58"/>
        <end position="84"/>
    </location>
</feature>
<sequence>ESKRHKITHCVSRSGLKLENTSTTHVCAATLRETHNCEDGVSIKLAYRTEFQEKNERWRKRRDGGRVEEITAGDDGGRGDQVDGSVVRVDEVGDKITIKVGGEEETIGGGEETMIGDINGTQDNKLVE</sequence>
<evidence type="ECO:0000313" key="2">
    <source>
        <dbReference type="EMBL" id="KAH0860241.1"/>
    </source>
</evidence>
<feature type="compositionally biased region" description="Basic and acidic residues" evidence="1">
    <location>
        <begin position="64"/>
        <end position="81"/>
    </location>
</feature>
<feature type="non-terminal residue" evidence="2">
    <location>
        <position position="1"/>
    </location>
</feature>